<reference evidence="2 3" key="1">
    <citation type="submission" date="2017-02" db="EMBL/GenBank/DDBJ databases">
        <authorList>
            <person name="Peterson S.W."/>
        </authorList>
    </citation>
    <scope>NUCLEOTIDE SEQUENCE [LARGE SCALE GENOMIC DNA]</scope>
    <source>
        <strain evidence="2 3">LSP_Lj1</strain>
    </source>
</reference>
<dbReference type="STRING" id="1255658.FM114_15275"/>
<dbReference type="Gene3D" id="3.40.50.10130">
    <property type="match status" value="1"/>
</dbReference>
<dbReference type="AlphaFoldDB" id="A0A1R4KJV7"/>
<dbReference type="InterPro" id="IPR006166">
    <property type="entry name" value="ERCC4_domain"/>
</dbReference>
<name>A0A1R4KJV7_9ACTN</name>
<dbReference type="OrthoDB" id="9776021at2"/>
<dbReference type="GO" id="GO:0006259">
    <property type="term" value="P:DNA metabolic process"/>
    <property type="evidence" value="ECO:0007669"/>
    <property type="project" value="UniProtKB-ARBA"/>
</dbReference>
<evidence type="ECO:0000313" key="3">
    <source>
        <dbReference type="Proteomes" id="UP000188342"/>
    </source>
</evidence>
<evidence type="ECO:0000313" key="2">
    <source>
        <dbReference type="EMBL" id="SJN44630.1"/>
    </source>
</evidence>
<dbReference type="EMBL" id="FUKQ01000059">
    <property type="protein sequence ID" value="SJN44630.1"/>
    <property type="molecule type" value="Genomic_DNA"/>
</dbReference>
<organism evidence="2 3">
    <name type="scientific">Luteococcus japonicus LSP_Lj1</name>
    <dbReference type="NCBI Taxonomy" id="1255658"/>
    <lineage>
        <taxon>Bacteria</taxon>
        <taxon>Bacillati</taxon>
        <taxon>Actinomycetota</taxon>
        <taxon>Actinomycetes</taxon>
        <taxon>Propionibacteriales</taxon>
        <taxon>Propionibacteriaceae</taxon>
        <taxon>Luteococcus</taxon>
    </lineage>
</organism>
<dbReference type="SMART" id="SM00891">
    <property type="entry name" value="ERCC4"/>
    <property type="match status" value="1"/>
</dbReference>
<dbReference type="Pfam" id="PF02732">
    <property type="entry name" value="ERCC4"/>
    <property type="match status" value="1"/>
</dbReference>
<dbReference type="SUPFAM" id="SSF52980">
    <property type="entry name" value="Restriction endonuclease-like"/>
    <property type="match status" value="1"/>
</dbReference>
<evidence type="ECO:0000259" key="1">
    <source>
        <dbReference type="SMART" id="SM00891"/>
    </source>
</evidence>
<keyword evidence="3" id="KW-1185">Reference proteome</keyword>
<sequence length="277" mass="31098">MPELVIAKNPEPDTSLPYLLKLPLGDGLVLKVKETWPRTGKLYCHPADWPDEPEIVDSLAVRSCTRRGAAIDLLLERSRENRSQFVMTRVRGGREAIFWQTRNTAKQARPMAKVPTARASGVEGMMIDVDSRERYPWKFSTQQASTERRALPAGDYAVRSDDEVLAAVERKSLADLVGSLMNGTLKYQLADLATLPHAAVVVEDRYSSVFKLTHTKPAAVADAIAECHLRFPTVPIIFAETRALAQEWTYRFFGTALAEHEQDVAARQRVERLTHQD</sequence>
<dbReference type="RefSeq" id="WP_094765999.1">
    <property type="nucleotide sequence ID" value="NZ_FUKQ01000059.1"/>
</dbReference>
<dbReference type="Proteomes" id="UP000188342">
    <property type="component" value="Unassembled WGS sequence"/>
</dbReference>
<protein>
    <submittedName>
        <fullName evidence="2">ERCC4-type nuclease</fullName>
    </submittedName>
</protein>
<dbReference type="InterPro" id="IPR011335">
    <property type="entry name" value="Restrct_endonuc-II-like"/>
</dbReference>
<gene>
    <name evidence="2" type="ORF">FM114_15275</name>
</gene>
<accession>A0A1R4KJV7</accession>
<proteinExistence type="predicted"/>
<dbReference type="GO" id="GO:0004518">
    <property type="term" value="F:nuclease activity"/>
    <property type="evidence" value="ECO:0007669"/>
    <property type="project" value="InterPro"/>
</dbReference>
<feature type="domain" description="ERCC4" evidence="1">
    <location>
        <begin position="126"/>
        <end position="206"/>
    </location>
</feature>
<dbReference type="GO" id="GO:0003677">
    <property type="term" value="F:DNA binding"/>
    <property type="evidence" value="ECO:0007669"/>
    <property type="project" value="InterPro"/>
</dbReference>